<feature type="transmembrane region" description="Helical" evidence="1">
    <location>
        <begin position="12"/>
        <end position="29"/>
    </location>
</feature>
<dbReference type="NCBIfam" id="TIGR02893">
    <property type="entry name" value="spore_yabQ"/>
    <property type="match status" value="1"/>
</dbReference>
<proteinExistence type="predicted"/>
<evidence type="ECO:0000313" key="3">
    <source>
        <dbReference type="Proteomes" id="UP001199355"/>
    </source>
</evidence>
<feature type="transmembrane region" description="Helical" evidence="1">
    <location>
        <begin position="41"/>
        <end position="64"/>
    </location>
</feature>
<accession>A0AAE3DNC1</accession>
<evidence type="ECO:0000256" key="1">
    <source>
        <dbReference type="SAM" id="Phobius"/>
    </source>
</evidence>
<dbReference type="RefSeq" id="WP_117962803.1">
    <property type="nucleotide sequence ID" value="NZ_JAJEQF010000043.1"/>
</dbReference>
<name>A0AAE3DNC1_9FIRM</name>
<gene>
    <name evidence="2" type="ORF">LKD45_13455</name>
</gene>
<keyword evidence="1" id="KW-0472">Membrane</keyword>
<sequence>MSSEIAREGTFWLHSVLLGMAVTLVYDFLRIFRRVFPHGIFWISIEDLIYWCVVAGSFFSLLYLENNGTFRWFCVFGAAVGMLVVKSTASPFLVKAGARFGLWIKKVISYVAGWLMRPVKYTFRIGKNGFSKIFRGARRSARILKKRLTSRLKLAKIALCKQNRKALRGRKNG</sequence>
<protein>
    <submittedName>
        <fullName evidence="2">Spore cortex biosynthesis protein YabQ</fullName>
    </submittedName>
</protein>
<keyword evidence="1" id="KW-1133">Transmembrane helix</keyword>
<keyword evidence="3" id="KW-1185">Reference proteome</keyword>
<organism evidence="2 3">
    <name type="scientific">Gallintestinimicrobium propionicum</name>
    <dbReference type="NCBI Taxonomy" id="2981770"/>
    <lineage>
        <taxon>Bacteria</taxon>
        <taxon>Bacillati</taxon>
        <taxon>Bacillota</taxon>
        <taxon>Clostridia</taxon>
        <taxon>Lachnospirales</taxon>
        <taxon>Lachnospiraceae</taxon>
        <taxon>Gallintestinimicrobium</taxon>
    </lineage>
</organism>
<evidence type="ECO:0000313" key="2">
    <source>
        <dbReference type="EMBL" id="MCC2168679.1"/>
    </source>
</evidence>
<dbReference type="EMBL" id="JAJEQF010000043">
    <property type="protein sequence ID" value="MCC2168679.1"/>
    <property type="molecule type" value="Genomic_DNA"/>
</dbReference>
<comment type="caution">
    <text evidence="2">The sequence shown here is derived from an EMBL/GenBank/DDBJ whole genome shotgun (WGS) entry which is preliminary data.</text>
</comment>
<dbReference type="AlphaFoldDB" id="A0AAE3DNC1"/>
<dbReference type="InterPro" id="IPR019074">
    <property type="entry name" value="YabQ"/>
</dbReference>
<keyword evidence="1" id="KW-0812">Transmembrane</keyword>
<dbReference type="Pfam" id="PF09578">
    <property type="entry name" value="Spore_YabQ"/>
    <property type="match status" value="1"/>
</dbReference>
<dbReference type="Proteomes" id="UP001199355">
    <property type="component" value="Unassembled WGS sequence"/>
</dbReference>
<feature type="transmembrane region" description="Helical" evidence="1">
    <location>
        <begin position="70"/>
        <end position="94"/>
    </location>
</feature>
<reference evidence="2 3" key="1">
    <citation type="submission" date="2021-10" db="EMBL/GenBank/DDBJ databases">
        <title>Anaerobic single-cell dispensing facilitates the cultivation of human gut bacteria.</title>
        <authorList>
            <person name="Afrizal A."/>
        </authorList>
    </citation>
    <scope>NUCLEOTIDE SEQUENCE [LARGE SCALE GENOMIC DNA]</scope>
    <source>
        <strain evidence="2 3">CLA-AA-H244</strain>
    </source>
</reference>